<protein>
    <recommendedName>
        <fullName evidence="7">Metalloprotease</fullName>
    </recommendedName>
</protein>
<organism evidence="5 6">
    <name type="scientific">Allokutzneria multivorans</name>
    <dbReference type="NCBI Taxonomy" id="1142134"/>
    <lineage>
        <taxon>Bacteria</taxon>
        <taxon>Bacillati</taxon>
        <taxon>Actinomycetota</taxon>
        <taxon>Actinomycetes</taxon>
        <taxon>Pseudonocardiales</taxon>
        <taxon>Pseudonocardiaceae</taxon>
        <taxon>Allokutzneria</taxon>
    </lineage>
</organism>
<dbReference type="PANTHER" id="PTHR30168:SF0">
    <property type="entry name" value="INNER MEMBRANE PROTEIN"/>
    <property type="match status" value="1"/>
</dbReference>
<dbReference type="Proteomes" id="UP001501747">
    <property type="component" value="Unassembled WGS sequence"/>
</dbReference>
<comment type="subcellular location">
    <subcellularLocation>
        <location evidence="1">Membrane</location>
        <topology evidence="1">Single-pass membrane protein</topology>
    </subcellularLocation>
</comment>
<dbReference type="EMBL" id="BAABAL010000009">
    <property type="protein sequence ID" value="GAA4007183.1"/>
    <property type="molecule type" value="Genomic_DNA"/>
</dbReference>
<keyword evidence="2" id="KW-0812">Transmembrane</keyword>
<evidence type="ECO:0000313" key="6">
    <source>
        <dbReference type="Proteomes" id="UP001501747"/>
    </source>
</evidence>
<gene>
    <name evidence="5" type="ORF">GCM10022247_31460</name>
</gene>
<evidence type="ECO:0008006" key="7">
    <source>
        <dbReference type="Google" id="ProtNLM"/>
    </source>
</evidence>
<dbReference type="RefSeq" id="WP_344875305.1">
    <property type="nucleotide sequence ID" value="NZ_BAABAL010000009.1"/>
</dbReference>
<keyword evidence="4" id="KW-0472">Membrane</keyword>
<keyword evidence="6" id="KW-1185">Reference proteome</keyword>
<evidence type="ECO:0000256" key="3">
    <source>
        <dbReference type="ARBA" id="ARBA00022989"/>
    </source>
</evidence>
<proteinExistence type="predicted"/>
<accession>A0ABP7S5W9</accession>
<dbReference type="PANTHER" id="PTHR30168">
    <property type="entry name" value="PUTATIVE MEMBRANE PROTEIN YPFJ"/>
    <property type="match status" value="1"/>
</dbReference>
<keyword evidence="3" id="KW-1133">Transmembrane helix</keyword>
<evidence type="ECO:0000313" key="5">
    <source>
        <dbReference type="EMBL" id="GAA4007183.1"/>
    </source>
</evidence>
<dbReference type="Pfam" id="PF04228">
    <property type="entry name" value="Zn_peptidase"/>
    <property type="match status" value="1"/>
</dbReference>
<comment type="caution">
    <text evidence="5">The sequence shown here is derived from an EMBL/GenBank/DDBJ whole genome shotgun (WGS) entry which is preliminary data.</text>
</comment>
<sequence>MRVSGAIGAAAAAAVFVAVLVFGPDAGKVTGVAVEAPPPPAPTVTTTTRPVARAVLKTAENPLLGNGIGLREITCELPKFGRAAEQLRAYYKAMITCMDDAWRPALEQANLPFGSPELNIEDKPTTGCGPAPSDNEATAFYCGADRTIYVPRATVLDAVESHRAGHLNLLGHEYGHHVQLLSGIALANGSAVHKAGEDTPAGLELIRRQELQANCFSGLFIAAASGRGTVTKQLADAAVRSFNDSVADDTHGKLPNQVRWGTDGFRKRTTSACNTYNAPSAQVA</sequence>
<dbReference type="InterPro" id="IPR007343">
    <property type="entry name" value="Uncharacterised_pept_Zn_put"/>
</dbReference>
<evidence type="ECO:0000256" key="1">
    <source>
        <dbReference type="ARBA" id="ARBA00004167"/>
    </source>
</evidence>
<reference evidence="6" key="1">
    <citation type="journal article" date="2019" name="Int. J. Syst. Evol. Microbiol.">
        <title>The Global Catalogue of Microorganisms (GCM) 10K type strain sequencing project: providing services to taxonomists for standard genome sequencing and annotation.</title>
        <authorList>
            <consortium name="The Broad Institute Genomics Platform"/>
            <consortium name="The Broad Institute Genome Sequencing Center for Infectious Disease"/>
            <person name="Wu L."/>
            <person name="Ma J."/>
        </authorList>
    </citation>
    <scope>NUCLEOTIDE SEQUENCE [LARGE SCALE GENOMIC DNA]</scope>
    <source>
        <strain evidence="6">JCM 17342</strain>
    </source>
</reference>
<evidence type="ECO:0000256" key="4">
    <source>
        <dbReference type="ARBA" id="ARBA00023136"/>
    </source>
</evidence>
<name>A0ABP7S5W9_9PSEU</name>
<evidence type="ECO:0000256" key="2">
    <source>
        <dbReference type="ARBA" id="ARBA00022692"/>
    </source>
</evidence>